<dbReference type="Gene3D" id="2.40.10.500">
    <property type="match status" value="1"/>
</dbReference>
<dbReference type="PANTHER" id="PTHR24104:SF25">
    <property type="entry name" value="PROTEIN LIN-41"/>
    <property type="match status" value="1"/>
</dbReference>
<evidence type="ECO:0000256" key="2">
    <source>
        <dbReference type="SAM" id="MobiDB-lite"/>
    </source>
</evidence>
<organism evidence="3 4">
    <name type="scientific">Alcanivorax dieselolei (strain DSM 16502 / CGMCC 1.3690 / MCCC 1A00001 / B-5)</name>
    <name type="common">Alloalcanivorax dieselolei</name>
    <dbReference type="NCBI Taxonomy" id="930169"/>
    <lineage>
        <taxon>Bacteria</taxon>
        <taxon>Pseudomonadati</taxon>
        <taxon>Pseudomonadota</taxon>
        <taxon>Gammaproteobacteria</taxon>
        <taxon>Oceanospirillales</taxon>
        <taxon>Alcanivoracaceae</taxon>
        <taxon>Alloalcanivorax</taxon>
    </lineage>
</organism>
<name>K0C556_ALCDB</name>
<dbReference type="HOGENOM" id="CLU_549644_0_0_6"/>
<keyword evidence="4" id="KW-1185">Reference proteome</keyword>
<reference evidence="3 4" key="1">
    <citation type="journal article" date="2012" name="J. Bacteriol.">
        <title>Complete genome sequence of Alcanivorax dieselolei type strain B5.</title>
        <authorList>
            <person name="Lai Q."/>
            <person name="Li W."/>
            <person name="Shao Z."/>
        </authorList>
    </citation>
    <scope>NUCLEOTIDE SEQUENCE [LARGE SCALE GENOMIC DNA]</scope>
    <source>
        <strain evidence="4">DSM 16502 / CGMCC 1.3690 / B-5</strain>
    </source>
</reference>
<dbReference type="Gene3D" id="2.60.40.1220">
    <property type="match status" value="1"/>
</dbReference>
<dbReference type="KEGG" id="adi:B5T_00262"/>
<accession>K0C556</accession>
<dbReference type="SUPFAM" id="SSF101898">
    <property type="entry name" value="NHL repeat"/>
    <property type="match status" value="1"/>
</dbReference>
<dbReference type="Proteomes" id="UP000006286">
    <property type="component" value="Chromosome"/>
</dbReference>
<dbReference type="InterPro" id="IPR014755">
    <property type="entry name" value="Cu-Rt/internalin_Ig-like"/>
</dbReference>
<feature type="region of interest" description="Disordered" evidence="2">
    <location>
        <begin position="30"/>
        <end position="51"/>
    </location>
</feature>
<dbReference type="PANTHER" id="PTHR24104">
    <property type="entry name" value="E3 UBIQUITIN-PROTEIN LIGASE NHLRC1-RELATED"/>
    <property type="match status" value="1"/>
</dbReference>
<evidence type="ECO:0000313" key="3">
    <source>
        <dbReference type="EMBL" id="AFT68549.1"/>
    </source>
</evidence>
<sequence length="510" mass="53501">MSDKDFISMTPRGLTALGLAATLTLSACGGGGGGSGSRDGTPPTASLDQTGPVLDKTARIVVTFSEPMDTDSLQLGGALEASSTLAWSDDGKTLTLTPGDGTWPRGSGVDLSIDAKDRAGNALPTVTAAWLVKLEFNTFQPAATVIGQADFTGTGPNKGTGAETDYDKPAADSLATPYGNPAVSSSGTLFISDTDNYRVLGYHTFPTVNTAAADFVLGQPDFTSNEPGGLPRPEGVSIAGGKMAVADSDGNRVLIYNTVPTSGGAEPDVVVGQTSLDSEDTACDATHLRYPEAAVLTPDGKLVVADSSHNRVLIWNALPTTHGQPADLVLGQPDFTRCAPDEGSQDGSVVHSARALDFPTGLWTDGHRLALADNDNNRVLIWNTFPTSHFQPADIVLGQADFTSVTGSAENLDTPYGIDSNGEQLAVTDSRNHRVLIWNSFPTNNFQQADIVLGQSDLTHNQSNDDDQNGEDDGAASARVLNFPTGVYFYRDKLMVPEAGNHRVLIFQSL</sequence>
<dbReference type="EMBL" id="CP003466">
    <property type="protein sequence ID" value="AFT68549.1"/>
    <property type="molecule type" value="Genomic_DNA"/>
</dbReference>
<dbReference type="OrthoDB" id="9811352at2"/>
<dbReference type="InterPro" id="IPR050952">
    <property type="entry name" value="TRIM-NHL_E3_ligases"/>
</dbReference>
<evidence type="ECO:0000313" key="4">
    <source>
        <dbReference type="Proteomes" id="UP000006286"/>
    </source>
</evidence>
<gene>
    <name evidence="3" type="ordered locus">B5T_00262</name>
</gene>
<dbReference type="PROSITE" id="PS51257">
    <property type="entry name" value="PROKAR_LIPOPROTEIN"/>
    <property type="match status" value="1"/>
</dbReference>
<dbReference type="PATRIC" id="fig|930169.3.peg.257"/>
<dbReference type="RefSeq" id="WP_014992630.1">
    <property type="nucleotide sequence ID" value="NC_018691.1"/>
</dbReference>
<proteinExistence type="predicted"/>
<dbReference type="eggNOG" id="COG3391">
    <property type="taxonomic scope" value="Bacteria"/>
</dbReference>
<dbReference type="Gene3D" id="2.120.10.30">
    <property type="entry name" value="TolB, C-terminal domain"/>
    <property type="match status" value="1"/>
</dbReference>
<dbReference type="AlphaFoldDB" id="K0C556"/>
<dbReference type="GO" id="GO:0008270">
    <property type="term" value="F:zinc ion binding"/>
    <property type="evidence" value="ECO:0007669"/>
    <property type="project" value="UniProtKB-KW"/>
</dbReference>
<dbReference type="InterPro" id="IPR011042">
    <property type="entry name" value="6-blade_b-propeller_TolB-like"/>
</dbReference>
<keyword evidence="1" id="KW-0732">Signal</keyword>
<dbReference type="STRING" id="930169.B5T_00262"/>
<evidence type="ECO:0000256" key="1">
    <source>
        <dbReference type="ARBA" id="ARBA00022729"/>
    </source>
</evidence>
<protein>
    <submittedName>
        <fullName evidence="3">NHL repeat protein</fullName>
    </submittedName>
</protein>